<reference evidence="5" key="1">
    <citation type="submission" date="2016-10" db="EMBL/GenBank/DDBJ databases">
        <title>Comparative genomics uncovers the prolific and rare metabolic potential of the cyanobacterial genus Moorea.</title>
        <authorList>
            <person name="Leao T."/>
            <person name="Castelao G."/>
            <person name="Korobeynikov A."/>
            <person name="Monroe E.A."/>
            <person name="Podell S."/>
            <person name="Glukhov E."/>
            <person name="Allen E."/>
            <person name="Gerwick W.H."/>
            <person name="Gerwick L."/>
        </authorList>
    </citation>
    <scope>NUCLEOTIDE SEQUENCE [LARGE SCALE GENOMIC DNA]</scope>
    <source>
        <strain evidence="5">PAL-8-15-08-1</strain>
    </source>
</reference>
<dbReference type="OrthoDB" id="142078at2"/>
<evidence type="ECO:0000259" key="3">
    <source>
        <dbReference type="PROSITE" id="PS51855"/>
    </source>
</evidence>
<dbReference type="NCBIfam" id="TIGR00160">
    <property type="entry name" value="MGSA"/>
    <property type="match status" value="1"/>
</dbReference>
<dbReference type="Gene3D" id="2.60.200.40">
    <property type="match status" value="1"/>
</dbReference>
<dbReference type="GO" id="GO:0005829">
    <property type="term" value="C:cytosol"/>
    <property type="evidence" value="ECO:0007669"/>
    <property type="project" value="TreeGrafter"/>
</dbReference>
<comment type="catalytic activity">
    <reaction evidence="1">
        <text>dihydroxyacetone phosphate = methylglyoxal + phosphate</text>
        <dbReference type="Rhea" id="RHEA:17937"/>
        <dbReference type="ChEBI" id="CHEBI:17158"/>
        <dbReference type="ChEBI" id="CHEBI:43474"/>
        <dbReference type="ChEBI" id="CHEBI:57642"/>
        <dbReference type="EC" id="4.2.3.3"/>
    </reaction>
</comment>
<proteinExistence type="inferred from homology"/>
<dbReference type="InterPro" id="IPR011607">
    <property type="entry name" value="MGS-like_dom"/>
</dbReference>
<dbReference type="InterPro" id="IPR001206">
    <property type="entry name" value="Diacylglycerol_kinase_cat_dom"/>
</dbReference>
<dbReference type="GO" id="GO:0016301">
    <property type="term" value="F:kinase activity"/>
    <property type="evidence" value="ECO:0007669"/>
    <property type="project" value="InterPro"/>
</dbReference>
<dbReference type="InterPro" id="IPR018148">
    <property type="entry name" value="Methylglyoxal_synth_AS"/>
</dbReference>
<dbReference type="NCBIfam" id="NF002033">
    <property type="entry name" value="PRK00861.1"/>
    <property type="match status" value="1"/>
</dbReference>
<dbReference type="RefSeq" id="WP_070394364.1">
    <property type="nucleotide sequence ID" value="NZ_CP017599.1"/>
</dbReference>
<dbReference type="EMBL" id="CP017599">
    <property type="protein sequence ID" value="AOX01937.1"/>
    <property type="molecule type" value="Genomic_DNA"/>
</dbReference>
<dbReference type="GO" id="GO:0008929">
    <property type="term" value="F:methylglyoxal synthase activity"/>
    <property type="evidence" value="ECO:0007669"/>
    <property type="project" value="UniProtKB-UniRule"/>
</dbReference>
<dbReference type="PANTHER" id="PTHR30492">
    <property type="entry name" value="METHYLGLYOXAL SYNTHASE"/>
    <property type="match status" value="1"/>
</dbReference>
<evidence type="ECO:0000259" key="2">
    <source>
        <dbReference type="PROSITE" id="PS50146"/>
    </source>
</evidence>
<feature type="domain" description="DAGKc" evidence="2">
    <location>
        <begin position="122"/>
        <end position="254"/>
    </location>
</feature>
<sequence length="424" mass="45006">MPASIALIAHDNKKNDIVAFVKGHQIVFSRYTLIATGNTGKQIQNSTGLPVDCLLPGPIGGDAQLFAAVAEGKVCAVFFFIDALYAKSHEPDIQPLLRICDVHDVAIATNLATAELVISALARTQVAHLIFNPVAGQGDSDHELTIIENMLGGHFNLQIHQTTPEITAEELTQGAIAAHADLIIASGGDGTVSAVASQLIDTNIPLGIIPRGTANAFSQALGIGGRVMPIRAACRIISEGYTKVIDAARCNDTPMILLTGIGFEAEMVDKASREFKDQWGVLAYLVAGWQQLDEQELFDAAVEIEDQIYRVEVGAITVANAAPPTSVLAQGMGEVIYDDGLLDVTMAKVDTKLQAVTSMVNAFGAALVRLNPNQDNIHHVRTDSIKIATDPPQKVVVDGEVIGTTPIKVECIPNGLTVFVPNPN</sequence>
<name>A0A1D8TWB0_9CYAN</name>
<accession>A0A1D8TWB0</accession>
<dbReference type="GO" id="GO:0019242">
    <property type="term" value="P:methylglyoxal biosynthetic process"/>
    <property type="evidence" value="ECO:0007669"/>
    <property type="project" value="UniProtKB-UniRule"/>
</dbReference>
<evidence type="ECO:0000313" key="5">
    <source>
        <dbReference type="Proteomes" id="UP000177870"/>
    </source>
</evidence>
<dbReference type="InterPro" id="IPR017438">
    <property type="entry name" value="ATP-NAD_kinase_N"/>
</dbReference>
<protein>
    <recommendedName>
        <fullName evidence="1">Methylglyoxal synthase</fullName>
        <shortName evidence="1">MGS</shortName>
        <ecNumber evidence="1">4.2.3.3</ecNumber>
    </recommendedName>
</protein>
<comment type="function">
    <text evidence="1">Catalyzes the formation of methylglyoxal from dihydroxyacetone phosphate.</text>
</comment>
<dbReference type="NCBIfam" id="NF003559">
    <property type="entry name" value="PRK05234.1"/>
    <property type="match status" value="1"/>
</dbReference>
<dbReference type="Gene3D" id="3.40.50.1380">
    <property type="entry name" value="Methylglyoxal synthase-like domain"/>
    <property type="match status" value="1"/>
</dbReference>
<dbReference type="AlphaFoldDB" id="A0A1D8TWB0"/>
<dbReference type="PANTHER" id="PTHR30492:SF0">
    <property type="entry name" value="METHYLGLYOXAL SYNTHASE"/>
    <property type="match status" value="1"/>
</dbReference>
<dbReference type="PROSITE" id="PS01335">
    <property type="entry name" value="METHYLGLYOXAL_SYNTH"/>
    <property type="match status" value="1"/>
</dbReference>
<dbReference type="EC" id="4.2.3.3" evidence="1"/>
<dbReference type="PROSITE" id="PS50146">
    <property type="entry name" value="DAGK"/>
    <property type="match status" value="1"/>
</dbReference>
<dbReference type="CDD" id="cd01422">
    <property type="entry name" value="MGS"/>
    <property type="match status" value="1"/>
</dbReference>
<organism evidence="4 5">
    <name type="scientific">Moorena producens PAL-8-15-08-1</name>
    <dbReference type="NCBI Taxonomy" id="1458985"/>
    <lineage>
        <taxon>Bacteria</taxon>
        <taxon>Bacillati</taxon>
        <taxon>Cyanobacteriota</taxon>
        <taxon>Cyanophyceae</taxon>
        <taxon>Coleofasciculales</taxon>
        <taxon>Coleofasciculaceae</taxon>
        <taxon>Moorena</taxon>
    </lineage>
</organism>
<keyword evidence="1" id="KW-0456">Lyase</keyword>
<dbReference type="STRING" id="1458985.BJP34_23130"/>
<dbReference type="Proteomes" id="UP000177870">
    <property type="component" value="Chromosome"/>
</dbReference>
<comment type="similarity">
    <text evidence="1">Belongs to the methylglyoxal synthase family.</text>
</comment>
<dbReference type="HAMAP" id="MF_00549">
    <property type="entry name" value="Methylglyoxal_synth"/>
    <property type="match status" value="1"/>
</dbReference>
<dbReference type="Pfam" id="PF02142">
    <property type="entry name" value="MGS"/>
    <property type="match status" value="1"/>
</dbReference>
<feature type="binding site" evidence="1">
    <location>
        <position position="14"/>
    </location>
    <ligand>
        <name>substrate</name>
    </ligand>
</feature>
<comment type="caution">
    <text evidence="1">Lacks conserved residue(s) required for the propagation of feature annotation.</text>
</comment>
<dbReference type="SUPFAM" id="SSF52335">
    <property type="entry name" value="Methylglyoxal synthase-like"/>
    <property type="match status" value="1"/>
</dbReference>
<dbReference type="Pfam" id="PF19279">
    <property type="entry name" value="YegS_C"/>
    <property type="match status" value="1"/>
</dbReference>
<dbReference type="InterPro" id="IPR016064">
    <property type="entry name" value="NAD/diacylglycerol_kinase_sf"/>
</dbReference>
<feature type="binding site" evidence="1">
    <location>
        <position position="89"/>
    </location>
    <ligand>
        <name>substrate</name>
    </ligand>
</feature>
<evidence type="ECO:0000256" key="1">
    <source>
        <dbReference type="HAMAP-Rule" id="MF_00549"/>
    </source>
</evidence>
<dbReference type="Gene3D" id="3.40.50.10330">
    <property type="entry name" value="Probable inorganic polyphosphate/atp-NAD kinase, domain 1"/>
    <property type="match status" value="1"/>
</dbReference>
<feature type="domain" description="MGS-like" evidence="3">
    <location>
        <begin position="1"/>
        <end position="145"/>
    </location>
</feature>
<feature type="binding site" evidence="1">
    <location>
        <position position="10"/>
    </location>
    <ligand>
        <name>substrate</name>
    </ligand>
</feature>
<dbReference type="KEGG" id="mpro:BJP34_23130"/>
<dbReference type="InterPro" id="IPR036914">
    <property type="entry name" value="MGS-like_dom_sf"/>
</dbReference>
<feature type="active site" description="Proton donor/acceptor" evidence="1">
    <location>
        <position position="62"/>
    </location>
</feature>
<dbReference type="Pfam" id="PF00781">
    <property type="entry name" value="DAGK_cat"/>
    <property type="match status" value="1"/>
</dbReference>
<dbReference type="PROSITE" id="PS51855">
    <property type="entry name" value="MGS"/>
    <property type="match status" value="1"/>
</dbReference>
<dbReference type="InterPro" id="IPR004363">
    <property type="entry name" value="Methylgl_synth"/>
</dbReference>
<dbReference type="SMART" id="SM00046">
    <property type="entry name" value="DAGKc"/>
    <property type="match status" value="1"/>
</dbReference>
<dbReference type="SMART" id="SM00851">
    <property type="entry name" value="MGS"/>
    <property type="match status" value="1"/>
</dbReference>
<dbReference type="InterPro" id="IPR045540">
    <property type="entry name" value="YegS/DAGK_C"/>
</dbReference>
<dbReference type="SUPFAM" id="SSF111331">
    <property type="entry name" value="NAD kinase/diacylglycerol kinase-like"/>
    <property type="match status" value="1"/>
</dbReference>
<gene>
    <name evidence="1" type="primary">mgsA</name>
    <name evidence="4" type="ORF">BJP34_23130</name>
</gene>
<evidence type="ECO:0000313" key="4">
    <source>
        <dbReference type="EMBL" id="AOX01937.1"/>
    </source>
</evidence>